<dbReference type="GO" id="GO:0008270">
    <property type="term" value="F:zinc ion binding"/>
    <property type="evidence" value="ECO:0007669"/>
    <property type="project" value="InterPro"/>
</dbReference>
<dbReference type="Pfam" id="PF00172">
    <property type="entry name" value="Zn_clus"/>
    <property type="match status" value="1"/>
</dbReference>
<keyword evidence="5" id="KW-0539">Nucleus</keyword>
<proteinExistence type="predicted"/>
<evidence type="ECO:0000259" key="6">
    <source>
        <dbReference type="PROSITE" id="PS50048"/>
    </source>
</evidence>
<gene>
    <name evidence="7" type="ORF">MAN_09845</name>
</gene>
<name>A0A0B4EEW3_METAF</name>
<dbReference type="PANTHER" id="PTHR47660">
    <property type="entry name" value="TRANSCRIPTION FACTOR WITH C2H2 AND ZN(2)-CYS(6) DNA BINDING DOMAIN (EUROFUNG)-RELATED-RELATED"/>
    <property type="match status" value="1"/>
</dbReference>
<dbReference type="SUPFAM" id="SSF57701">
    <property type="entry name" value="Zn2/Cys6 DNA-binding domain"/>
    <property type="match status" value="1"/>
</dbReference>
<dbReference type="Proteomes" id="UP000031186">
    <property type="component" value="Unassembled WGS sequence"/>
</dbReference>
<keyword evidence="1" id="KW-0479">Metal-binding</keyword>
<dbReference type="PROSITE" id="PS50048">
    <property type="entry name" value="ZN2_CY6_FUNGAL_2"/>
    <property type="match status" value="1"/>
</dbReference>
<keyword evidence="8" id="KW-1185">Reference proteome</keyword>
<keyword evidence="4" id="KW-0804">Transcription</keyword>
<keyword evidence="3" id="KW-0805">Transcription regulation</keyword>
<evidence type="ECO:0000256" key="1">
    <source>
        <dbReference type="ARBA" id="ARBA00022723"/>
    </source>
</evidence>
<dbReference type="InterPro" id="IPR001138">
    <property type="entry name" value="Zn2Cys6_DnaBD"/>
</dbReference>
<dbReference type="AlphaFoldDB" id="A0A0B4EEW3"/>
<dbReference type="CDD" id="cd00067">
    <property type="entry name" value="GAL4"/>
    <property type="match status" value="1"/>
</dbReference>
<evidence type="ECO:0000256" key="4">
    <source>
        <dbReference type="ARBA" id="ARBA00023163"/>
    </source>
</evidence>
<feature type="domain" description="Zn(2)-C6 fungal-type" evidence="6">
    <location>
        <begin position="16"/>
        <end position="46"/>
    </location>
</feature>
<dbReference type="InterPro" id="IPR036864">
    <property type="entry name" value="Zn2-C6_fun-type_DNA-bd_sf"/>
</dbReference>
<evidence type="ECO:0000256" key="3">
    <source>
        <dbReference type="ARBA" id="ARBA00023015"/>
    </source>
</evidence>
<sequence length="413" mass="46515">MQPRQKQRSAVSRKKSCLQCARSKTRCGLERPFCHRCATARRECVYATPVEDPPVGSRFSLLSDPSLPPILNITTPVSSSTVFTFSPDVAHVGSTAESDPTALPLPPTPANHEDGALDFSDLDLIPFPDADHIRDRLLRPFFSVREQVPKTFQPYTLQYITCVLRTYVKQLAGNICVPPIIHSIQMSNGNTSVALANCCSLVRLWDQHAAGSEAMVAEIIQREMSRLENCNADTHLDTLGSFQAYLIYAIIALLLPVQGSPAFNNETMETLQELAFRTARAGLVSQAEVARSRPTWESWIIAATKRRAIFTFYLLSSVYNASQSVPNFLAEELREVYMPDAKRVWEARSRNEWEREYSQYLSGWKDGQVKVSELWRSPDTGSTVCRERIDRWLQSADEFGMMLFAVCVHLHGY</sequence>
<accession>A0A0B4EEW3</accession>
<dbReference type="VEuPathDB" id="FungiDB:MAN_09845"/>
<dbReference type="Gene3D" id="4.10.240.10">
    <property type="entry name" value="Zn(2)-C6 fungal-type DNA-binding domain"/>
    <property type="match status" value="1"/>
</dbReference>
<reference evidence="7 8" key="1">
    <citation type="journal article" date="2014" name="Proc. Natl. Acad. Sci. U.S.A.">
        <title>Trajectory and genomic determinants of fungal-pathogen speciation and host adaptation.</title>
        <authorList>
            <person name="Hu X."/>
            <person name="Xiao G."/>
            <person name="Zheng P."/>
            <person name="Shang Y."/>
            <person name="Su Y."/>
            <person name="Zhang X."/>
            <person name="Liu X."/>
            <person name="Zhan S."/>
            <person name="St Leger R.J."/>
            <person name="Wang C."/>
        </authorList>
    </citation>
    <scope>NUCLEOTIDE SEQUENCE [LARGE SCALE GENOMIC DNA]</scope>
    <source>
        <strain evidence="7 8">ARSEF 549</strain>
    </source>
</reference>
<dbReference type="HOGENOM" id="CLU_044368_0_0_1"/>
<evidence type="ECO:0000256" key="5">
    <source>
        <dbReference type="ARBA" id="ARBA00023242"/>
    </source>
</evidence>
<protein>
    <submittedName>
        <fullName evidence="7">C6 finger domain protein</fullName>
    </submittedName>
</protein>
<dbReference type="PANTHER" id="PTHR47660:SF3">
    <property type="entry name" value="FINGER DOMAIN PROTEIN, PUTATIVE (AFU_ORTHOLOGUE AFUA_4G03310)-RELATED"/>
    <property type="match status" value="1"/>
</dbReference>
<evidence type="ECO:0000313" key="7">
    <source>
        <dbReference type="EMBL" id="KID60710.1"/>
    </source>
</evidence>
<evidence type="ECO:0000313" key="8">
    <source>
        <dbReference type="Proteomes" id="UP000031186"/>
    </source>
</evidence>
<comment type="caution">
    <text evidence="7">The sequence shown here is derived from an EMBL/GenBank/DDBJ whole genome shotgun (WGS) entry which is preliminary data.</text>
</comment>
<dbReference type="SMART" id="SM00066">
    <property type="entry name" value="GAL4"/>
    <property type="match status" value="1"/>
</dbReference>
<feature type="non-terminal residue" evidence="7">
    <location>
        <position position="1"/>
    </location>
</feature>
<evidence type="ECO:0000256" key="2">
    <source>
        <dbReference type="ARBA" id="ARBA00022833"/>
    </source>
</evidence>
<keyword evidence="2" id="KW-0862">Zinc</keyword>
<dbReference type="PROSITE" id="PS00463">
    <property type="entry name" value="ZN2_CY6_FUNGAL_1"/>
    <property type="match status" value="1"/>
</dbReference>
<dbReference type="EMBL" id="AZNF01000018">
    <property type="protein sequence ID" value="KID60710.1"/>
    <property type="molecule type" value="Genomic_DNA"/>
</dbReference>
<dbReference type="GO" id="GO:0000981">
    <property type="term" value="F:DNA-binding transcription factor activity, RNA polymerase II-specific"/>
    <property type="evidence" value="ECO:0007669"/>
    <property type="project" value="InterPro"/>
</dbReference>
<organism evidence="7 8">
    <name type="scientific">Metarhizium anisopliae (strain ARSEF 549)</name>
    <dbReference type="NCBI Taxonomy" id="3151832"/>
    <lineage>
        <taxon>Eukaryota</taxon>
        <taxon>Fungi</taxon>
        <taxon>Dikarya</taxon>
        <taxon>Ascomycota</taxon>
        <taxon>Pezizomycotina</taxon>
        <taxon>Sordariomycetes</taxon>
        <taxon>Hypocreomycetidae</taxon>
        <taxon>Hypocreales</taxon>
        <taxon>Clavicipitaceae</taxon>
        <taxon>Metarhizium</taxon>
    </lineage>
</organism>